<dbReference type="InterPro" id="IPR036770">
    <property type="entry name" value="Ankyrin_rpt-contain_sf"/>
</dbReference>
<dbReference type="PANTHER" id="PTHR24166">
    <property type="entry name" value="ROLLING PEBBLES, ISOFORM B"/>
    <property type="match status" value="1"/>
</dbReference>
<dbReference type="SMART" id="SM00248">
    <property type="entry name" value="ANK"/>
    <property type="match status" value="7"/>
</dbReference>
<dbReference type="EMBL" id="CAJRGZ010000016">
    <property type="protein sequence ID" value="CAG5152788.1"/>
    <property type="molecule type" value="Genomic_DNA"/>
</dbReference>
<dbReference type="Proteomes" id="UP000676310">
    <property type="component" value="Unassembled WGS sequence"/>
</dbReference>
<evidence type="ECO:0008006" key="6">
    <source>
        <dbReference type="Google" id="ProtNLM"/>
    </source>
</evidence>
<keyword evidence="1" id="KW-0677">Repeat</keyword>
<protein>
    <recommendedName>
        <fullName evidence="6">Ankyrin</fullName>
    </recommendedName>
</protein>
<keyword evidence="5" id="KW-1185">Reference proteome</keyword>
<dbReference type="Pfam" id="PF12796">
    <property type="entry name" value="Ank_2"/>
    <property type="match status" value="2"/>
</dbReference>
<name>A0A8J2HYJ7_9PLEO</name>
<dbReference type="OrthoDB" id="21416at2759"/>
<feature type="repeat" description="ANK" evidence="3">
    <location>
        <begin position="430"/>
        <end position="462"/>
    </location>
</feature>
<evidence type="ECO:0000313" key="4">
    <source>
        <dbReference type="EMBL" id="CAG5152788.1"/>
    </source>
</evidence>
<dbReference type="PROSITE" id="PS50297">
    <property type="entry name" value="ANK_REP_REGION"/>
    <property type="match status" value="1"/>
</dbReference>
<evidence type="ECO:0000313" key="5">
    <source>
        <dbReference type="Proteomes" id="UP000676310"/>
    </source>
</evidence>
<sequence>MPQRQTEMSPIKPQMAGQMRQMRIPASCMFRGTIGHPIHTTPLDTHHTYPTLSARTPILLLSIAEVISMAIEEFVVVASEMITPFMHDTRYSDPRDCMPRVQFLVHELRSFADSLESRALELATGPCVSLVQAALATKRFARSATWTEDKSALETAHQKATSWDTSDYPGLSHVLQMKLLHERPQLRTDNIESFLLYRESFLAAADDLFNHLPIQVPTTLKSSQLFIPCAFAITPMVASRLRQRNIPDCLGRSVSHVLYDAKSLKEWPPSDMYTIDNLRRTSLYLACCDGDHNRVQQLIRANVNPNVEASNGLYPLDIAVISGNLEICRTIWKMEIDVHEKNSKAETTICMDSRYNGSLGILRRSPMMWAAFFGHVHILKFFRNQGNNYPNATALMDIHCCNAIGLAAMRGQKKVIEYLSGYPCDVVDWHGRSPLWYAAFSGHPDILELLLKKDPFLNRQDNNGFTPLAIAAQKGHLQTVNYLRDMVDLSISTNTGHTPLSLATSARHLECVKSLLRPSIVALGALKVRKVFTVAQENGYHEICRVFRDHGLNYVVRLPEESTTYYLDTGEGCSDLDKVRRARNGIFQYNP</sequence>
<dbReference type="Gene3D" id="1.25.40.20">
    <property type="entry name" value="Ankyrin repeat-containing domain"/>
    <property type="match status" value="2"/>
</dbReference>
<dbReference type="RefSeq" id="XP_043166456.1">
    <property type="nucleotide sequence ID" value="XM_043310521.1"/>
</dbReference>
<reference evidence="4" key="1">
    <citation type="submission" date="2021-05" db="EMBL/GenBank/DDBJ databases">
        <authorList>
            <person name="Stam R."/>
        </authorList>
    </citation>
    <scope>NUCLEOTIDE SEQUENCE</scope>
    <source>
        <strain evidence="4">CS162</strain>
    </source>
</reference>
<dbReference type="GeneID" id="67014413"/>
<accession>A0A8J2HYJ7</accession>
<dbReference type="PANTHER" id="PTHR24166:SF48">
    <property type="entry name" value="PROTEIN VAPYRIN"/>
    <property type="match status" value="1"/>
</dbReference>
<evidence type="ECO:0000256" key="2">
    <source>
        <dbReference type="ARBA" id="ARBA00023043"/>
    </source>
</evidence>
<dbReference type="InterPro" id="IPR050889">
    <property type="entry name" value="Dendritic_Spine_Reg/Scaffold"/>
</dbReference>
<dbReference type="SUPFAM" id="SSF48403">
    <property type="entry name" value="Ankyrin repeat"/>
    <property type="match status" value="1"/>
</dbReference>
<keyword evidence="2 3" id="KW-0040">ANK repeat</keyword>
<evidence type="ECO:0000256" key="1">
    <source>
        <dbReference type="ARBA" id="ARBA00022737"/>
    </source>
</evidence>
<dbReference type="AlphaFoldDB" id="A0A8J2HYJ7"/>
<comment type="caution">
    <text evidence="4">The sequence shown here is derived from an EMBL/GenBank/DDBJ whole genome shotgun (WGS) entry which is preliminary data.</text>
</comment>
<proteinExistence type="predicted"/>
<dbReference type="InterPro" id="IPR002110">
    <property type="entry name" value="Ankyrin_rpt"/>
</dbReference>
<evidence type="ECO:0000256" key="3">
    <source>
        <dbReference type="PROSITE-ProRule" id="PRU00023"/>
    </source>
</evidence>
<dbReference type="Pfam" id="PF00023">
    <property type="entry name" value="Ank"/>
    <property type="match status" value="2"/>
</dbReference>
<gene>
    <name evidence="4" type="ORF">ALTATR162_LOCUS2915</name>
</gene>
<organism evidence="4 5">
    <name type="scientific">Alternaria atra</name>
    <dbReference type="NCBI Taxonomy" id="119953"/>
    <lineage>
        <taxon>Eukaryota</taxon>
        <taxon>Fungi</taxon>
        <taxon>Dikarya</taxon>
        <taxon>Ascomycota</taxon>
        <taxon>Pezizomycotina</taxon>
        <taxon>Dothideomycetes</taxon>
        <taxon>Pleosporomycetidae</taxon>
        <taxon>Pleosporales</taxon>
        <taxon>Pleosporineae</taxon>
        <taxon>Pleosporaceae</taxon>
        <taxon>Alternaria</taxon>
        <taxon>Alternaria sect. Ulocladioides</taxon>
    </lineage>
</organism>
<dbReference type="PROSITE" id="PS50088">
    <property type="entry name" value="ANK_REPEAT"/>
    <property type="match status" value="1"/>
</dbReference>